<dbReference type="AlphaFoldDB" id="A0A0N7IFY9"/>
<evidence type="ECO:0000259" key="7">
    <source>
        <dbReference type="Pfam" id="PF14322"/>
    </source>
</evidence>
<dbReference type="Pfam" id="PF14322">
    <property type="entry name" value="SusD-like_3"/>
    <property type="match status" value="1"/>
</dbReference>
<dbReference type="InterPro" id="IPR012944">
    <property type="entry name" value="SusD_RagB_dom"/>
</dbReference>
<sequence>MKEIFKPLFILLAAISMTSCTDMLDIKPTTFVSDDLIWQDKKLIDQFVANTYGTLVCGFNRNTQGWDQDWAAAFGGNFDAGADDFDGKFDANVNQFNTGQITAQSTPFIDEIWKSNYSIIRKCNLIIAAVPDTKDVVLTPTEKKYYEAEARFLRAFCYFDLARTFGRAPLITEAQQLEDNLLVPATDFEGLINFIATESDNYAEDLYPTVSDAMKGRATRGAFLALKARALLYLASPLNNASNSKERWEDAAKAAQAVMTLGVYHLYRNGEYAYGSLFFDKSNANMEIIFERRFQFPEITHNIHMQWSLDPADADRGSWNGLYPTQNLADAYETTDGKLITDPTSIYNPQDPYANRDKRFYQTLLYHGSYWEGSQLLMHRHLQNPDWSGNCLPNDYRARCGYGLRKMIQEYDGASADLYSGAFAQDNNWPYFRYAEVLLNYAEAQNEALAAPDKSVYDAINEVRDRAGQPGLPEGLSKDEMRIRIHNERRVELCLEEHRFFDLRRWKEAATLRAPIKGMTVEFDGNNNNYKIVTIEERVFNENNYYLPIPHSETEKNPNVLERN</sequence>
<keyword evidence="4" id="KW-0472">Membrane</keyword>
<protein>
    <submittedName>
        <fullName evidence="8">SusD family protein</fullName>
    </submittedName>
</protein>
<comment type="similarity">
    <text evidence="2">Belongs to the SusD family.</text>
</comment>
<evidence type="ECO:0000313" key="8">
    <source>
        <dbReference type="EMBL" id="ALJ61531.1"/>
    </source>
</evidence>
<organism evidence="8 9">
    <name type="scientific">Bacteroides cellulosilyticus</name>
    <dbReference type="NCBI Taxonomy" id="246787"/>
    <lineage>
        <taxon>Bacteria</taxon>
        <taxon>Pseudomonadati</taxon>
        <taxon>Bacteroidota</taxon>
        <taxon>Bacteroidia</taxon>
        <taxon>Bacteroidales</taxon>
        <taxon>Bacteroidaceae</taxon>
        <taxon>Bacteroides</taxon>
    </lineage>
</organism>
<feature type="domain" description="SusD-like N-terminal" evidence="7">
    <location>
        <begin position="90"/>
        <end position="228"/>
    </location>
</feature>
<dbReference type="RefSeq" id="WP_029428717.1">
    <property type="nucleotide sequence ID" value="NZ_CP012801.1"/>
</dbReference>
<proteinExistence type="inferred from homology"/>
<dbReference type="InterPro" id="IPR011990">
    <property type="entry name" value="TPR-like_helical_dom_sf"/>
</dbReference>
<evidence type="ECO:0000259" key="6">
    <source>
        <dbReference type="Pfam" id="PF07980"/>
    </source>
</evidence>
<gene>
    <name evidence="8" type="ORF">BcellWH2_04314</name>
</gene>
<evidence type="ECO:0000256" key="4">
    <source>
        <dbReference type="ARBA" id="ARBA00023136"/>
    </source>
</evidence>
<evidence type="ECO:0000313" key="9">
    <source>
        <dbReference type="Proteomes" id="UP000061809"/>
    </source>
</evidence>
<dbReference type="KEGG" id="bcel:BcellWH2_04314"/>
<evidence type="ECO:0000256" key="1">
    <source>
        <dbReference type="ARBA" id="ARBA00004442"/>
    </source>
</evidence>
<dbReference type="GO" id="GO:0009279">
    <property type="term" value="C:cell outer membrane"/>
    <property type="evidence" value="ECO:0007669"/>
    <property type="project" value="UniProtKB-SubCell"/>
</dbReference>
<dbReference type="PROSITE" id="PS51257">
    <property type="entry name" value="PROKAR_LIPOPROTEIN"/>
    <property type="match status" value="1"/>
</dbReference>
<keyword evidence="3" id="KW-0732">Signal</keyword>
<dbReference type="PATRIC" id="fig|246787.4.peg.4457"/>
<dbReference type="SUPFAM" id="SSF48452">
    <property type="entry name" value="TPR-like"/>
    <property type="match status" value="1"/>
</dbReference>
<accession>A0A0N7IFY9</accession>
<dbReference type="Proteomes" id="UP000061809">
    <property type="component" value="Chromosome"/>
</dbReference>
<reference evidence="8 9" key="1">
    <citation type="journal article" date="2015" name="Science">
        <title>Genetic determinants of in vivo fitness and diet responsiveness in multiple human gut Bacteroides.</title>
        <authorList>
            <person name="Wu M."/>
            <person name="McNulty N.P."/>
            <person name="Rodionov D.A."/>
            <person name="Khoroshkin M.S."/>
            <person name="Griffin N.W."/>
            <person name="Cheng J."/>
            <person name="Latreille P."/>
            <person name="Kerstetter R.A."/>
            <person name="Terrapon N."/>
            <person name="Henrissat B."/>
            <person name="Osterman A.L."/>
            <person name="Gordon J.I."/>
        </authorList>
    </citation>
    <scope>NUCLEOTIDE SEQUENCE [LARGE SCALE GENOMIC DNA]</scope>
    <source>
        <strain evidence="8 9">WH2</strain>
    </source>
</reference>
<dbReference type="Pfam" id="PF07980">
    <property type="entry name" value="SusD_RagB"/>
    <property type="match status" value="1"/>
</dbReference>
<dbReference type="EMBL" id="CP012801">
    <property type="protein sequence ID" value="ALJ61531.1"/>
    <property type="molecule type" value="Genomic_DNA"/>
</dbReference>
<evidence type="ECO:0000256" key="5">
    <source>
        <dbReference type="ARBA" id="ARBA00023237"/>
    </source>
</evidence>
<keyword evidence="5" id="KW-0998">Cell outer membrane</keyword>
<dbReference type="Gene3D" id="1.25.40.390">
    <property type="match status" value="1"/>
</dbReference>
<name>A0A0N7IFY9_9BACE</name>
<dbReference type="InterPro" id="IPR033985">
    <property type="entry name" value="SusD-like_N"/>
</dbReference>
<evidence type="ECO:0000256" key="3">
    <source>
        <dbReference type="ARBA" id="ARBA00022729"/>
    </source>
</evidence>
<feature type="domain" description="RagB/SusD" evidence="6">
    <location>
        <begin position="299"/>
        <end position="561"/>
    </location>
</feature>
<evidence type="ECO:0000256" key="2">
    <source>
        <dbReference type="ARBA" id="ARBA00006275"/>
    </source>
</evidence>
<comment type="subcellular location">
    <subcellularLocation>
        <location evidence="1">Cell outer membrane</location>
    </subcellularLocation>
</comment>